<organism evidence="2 3">
    <name type="scientific">Candidatus Gallimonas intestinigallinarum</name>
    <dbReference type="NCBI Taxonomy" id="2838604"/>
    <lineage>
        <taxon>Bacteria</taxon>
        <taxon>Bacillati</taxon>
        <taxon>Bacillota</taxon>
        <taxon>Clostridia</taxon>
        <taxon>Candidatus Gallimonas</taxon>
    </lineage>
</organism>
<dbReference type="InterPro" id="IPR003797">
    <property type="entry name" value="DegV"/>
</dbReference>
<dbReference type="Pfam" id="PF02645">
    <property type="entry name" value="DegV"/>
    <property type="match status" value="1"/>
</dbReference>
<name>A0A9D2DWF8_9FIRM</name>
<dbReference type="Proteomes" id="UP000824044">
    <property type="component" value="Unassembled WGS sequence"/>
</dbReference>
<proteinExistence type="predicted"/>
<dbReference type="SUPFAM" id="SSF82549">
    <property type="entry name" value="DAK1/DegV-like"/>
    <property type="match status" value="1"/>
</dbReference>
<reference evidence="2" key="2">
    <citation type="submission" date="2021-04" db="EMBL/GenBank/DDBJ databases">
        <authorList>
            <person name="Gilroy R."/>
        </authorList>
    </citation>
    <scope>NUCLEOTIDE SEQUENCE</scope>
    <source>
        <strain evidence="2">CHK33-5263</strain>
    </source>
</reference>
<comment type="caution">
    <text evidence="2">The sequence shown here is derived from an EMBL/GenBank/DDBJ whole genome shotgun (WGS) entry which is preliminary data.</text>
</comment>
<sequence>MIQLTADSTCDLGESIAKHDIGIMPLSVILGENAYRDGVDIMPKDIFAYVEKTGQLPKTAAPSIGDYEDCFAPYVDRGDTVIHFSISAKASSANSYAEAAAKRFPGKVYVVDSKALSTGQGLLILKAADLREAGKSAEKIVNEVNALRPLVNTSFVPDRLDYLYKGGRCSRLAFYGANILKIHPLIEMEDGQLVPGKKYRGSMVRCIEQYIEDLAVKYSAYETRRCFITHSNADEEVVEAARKKVAKLFHFEEVLETVAGSVITGHCGRNTLGVLFIAGQGEGV</sequence>
<dbReference type="InterPro" id="IPR043168">
    <property type="entry name" value="DegV_C"/>
</dbReference>
<evidence type="ECO:0000313" key="2">
    <source>
        <dbReference type="EMBL" id="HIZ24537.1"/>
    </source>
</evidence>
<evidence type="ECO:0000256" key="1">
    <source>
        <dbReference type="ARBA" id="ARBA00023121"/>
    </source>
</evidence>
<protein>
    <submittedName>
        <fullName evidence="2">DegV family protein</fullName>
    </submittedName>
</protein>
<reference evidence="2" key="1">
    <citation type="journal article" date="2021" name="PeerJ">
        <title>Extensive microbial diversity within the chicken gut microbiome revealed by metagenomics and culture.</title>
        <authorList>
            <person name="Gilroy R."/>
            <person name="Ravi A."/>
            <person name="Getino M."/>
            <person name="Pursley I."/>
            <person name="Horton D.L."/>
            <person name="Alikhan N.F."/>
            <person name="Baker D."/>
            <person name="Gharbi K."/>
            <person name="Hall N."/>
            <person name="Watson M."/>
            <person name="Adriaenssens E.M."/>
            <person name="Foster-Nyarko E."/>
            <person name="Jarju S."/>
            <person name="Secka A."/>
            <person name="Antonio M."/>
            <person name="Oren A."/>
            <person name="Chaudhuri R.R."/>
            <person name="La Ragione R."/>
            <person name="Hildebrand F."/>
            <person name="Pallen M.J."/>
        </authorList>
    </citation>
    <scope>NUCLEOTIDE SEQUENCE</scope>
    <source>
        <strain evidence="2">CHK33-5263</strain>
    </source>
</reference>
<dbReference type="PROSITE" id="PS51482">
    <property type="entry name" value="DEGV"/>
    <property type="match status" value="1"/>
</dbReference>
<dbReference type="EMBL" id="DXBS01000070">
    <property type="protein sequence ID" value="HIZ24537.1"/>
    <property type="molecule type" value="Genomic_DNA"/>
</dbReference>
<dbReference type="PANTHER" id="PTHR33434">
    <property type="entry name" value="DEGV DOMAIN-CONTAINING PROTEIN DR_1986-RELATED"/>
    <property type="match status" value="1"/>
</dbReference>
<dbReference type="Gene3D" id="3.40.50.10170">
    <property type="match status" value="1"/>
</dbReference>
<evidence type="ECO:0000313" key="3">
    <source>
        <dbReference type="Proteomes" id="UP000824044"/>
    </source>
</evidence>
<dbReference type="AlphaFoldDB" id="A0A9D2DWF8"/>
<dbReference type="Gene3D" id="3.30.1180.10">
    <property type="match status" value="1"/>
</dbReference>
<dbReference type="InterPro" id="IPR050270">
    <property type="entry name" value="DegV_domain_contain"/>
</dbReference>
<accession>A0A9D2DWF8</accession>
<dbReference type="PANTHER" id="PTHR33434:SF2">
    <property type="entry name" value="FATTY ACID-BINDING PROTEIN TM_1468"/>
    <property type="match status" value="1"/>
</dbReference>
<gene>
    <name evidence="2" type="ORF">H9812_03560</name>
</gene>
<keyword evidence="1" id="KW-0446">Lipid-binding</keyword>
<dbReference type="GO" id="GO:0008289">
    <property type="term" value="F:lipid binding"/>
    <property type="evidence" value="ECO:0007669"/>
    <property type="project" value="UniProtKB-KW"/>
</dbReference>
<dbReference type="NCBIfam" id="TIGR00762">
    <property type="entry name" value="DegV"/>
    <property type="match status" value="1"/>
</dbReference>